<dbReference type="InterPro" id="IPR041898">
    <property type="entry name" value="MAGE_WH1"/>
</dbReference>
<feature type="region of interest" description="Disordered" evidence="1">
    <location>
        <begin position="131"/>
        <end position="171"/>
    </location>
</feature>
<feature type="compositionally biased region" description="Acidic residues" evidence="1">
    <location>
        <begin position="44"/>
        <end position="59"/>
    </location>
</feature>
<keyword evidence="4" id="KW-1185">Reference proteome</keyword>
<dbReference type="Gene3D" id="1.10.10.1200">
    <property type="entry name" value="MAGE homology domain, winged helix WH1 motif"/>
    <property type="match status" value="1"/>
</dbReference>
<dbReference type="GO" id="GO:0006281">
    <property type="term" value="P:DNA repair"/>
    <property type="evidence" value="ECO:0007669"/>
    <property type="project" value="TreeGrafter"/>
</dbReference>
<proteinExistence type="predicted"/>
<evidence type="ECO:0000313" key="4">
    <source>
        <dbReference type="Proteomes" id="UP000799439"/>
    </source>
</evidence>
<evidence type="ECO:0000259" key="2">
    <source>
        <dbReference type="PROSITE" id="PS50838"/>
    </source>
</evidence>
<dbReference type="PANTHER" id="PTHR11736:SF14">
    <property type="entry name" value="NSE3 HOMOLOG, SMC5-SMC6 COMPLEX COMPONENT"/>
    <property type="match status" value="1"/>
</dbReference>
<sequence>MPRRRASARQDPNDSDAEVEPQSQRRRISAAEPRSQERRGSAAEVDEAYGDDLDGETQDDTGNQEQLVKNFVRLALACEYTRSPLKRNDITTRVMGTHNRQFKAVFAQAQQQLRHVFGMEMTELPAREKITMQQKRAAAKSQYQKEVGKSQAKSQRGGGSNSQPKESSQQASNAWILTTVLPENLRTPEILPPPMVPTTEAESIYTALSTIIVSAIMLSGGTLLESKLERHLTRLNIDELTPFSNSITMNTLDKREKLLKKMEKDGFIVKVRDTSSGEEVVEYVVGSRGKVEIGQEGAKGIVRAVYGEVDDPEDLEGRLKRSLRYLQSRTQADLDVAA</sequence>
<reference evidence="3" key="1">
    <citation type="journal article" date="2020" name="Stud. Mycol.">
        <title>101 Dothideomycetes genomes: a test case for predicting lifestyles and emergence of pathogens.</title>
        <authorList>
            <person name="Haridas S."/>
            <person name="Albert R."/>
            <person name="Binder M."/>
            <person name="Bloem J."/>
            <person name="Labutti K."/>
            <person name="Salamov A."/>
            <person name="Andreopoulos B."/>
            <person name="Baker S."/>
            <person name="Barry K."/>
            <person name="Bills G."/>
            <person name="Bluhm B."/>
            <person name="Cannon C."/>
            <person name="Castanera R."/>
            <person name="Culley D."/>
            <person name="Daum C."/>
            <person name="Ezra D."/>
            <person name="Gonzalez J."/>
            <person name="Henrissat B."/>
            <person name="Kuo A."/>
            <person name="Liang C."/>
            <person name="Lipzen A."/>
            <person name="Lutzoni F."/>
            <person name="Magnuson J."/>
            <person name="Mondo S."/>
            <person name="Nolan M."/>
            <person name="Ohm R."/>
            <person name="Pangilinan J."/>
            <person name="Park H.-J."/>
            <person name="Ramirez L."/>
            <person name="Alfaro M."/>
            <person name="Sun H."/>
            <person name="Tritt A."/>
            <person name="Yoshinaga Y."/>
            <person name="Zwiers L.-H."/>
            <person name="Turgeon B."/>
            <person name="Goodwin S."/>
            <person name="Spatafora J."/>
            <person name="Crous P."/>
            <person name="Grigoriev I."/>
        </authorList>
    </citation>
    <scope>NUCLEOTIDE SEQUENCE</scope>
    <source>
        <strain evidence="3">CBS 260.36</strain>
    </source>
</reference>
<dbReference type="SMART" id="SM01373">
    <property type="entry name" value="MAGE"/>
    <property type="match status" value="1"/>
</dbReference>
<dbReference type="InterPro" id="IPR037445">
    <property type="entry name" value="MAGE"/>
</dbReference>
<gene>
    <name evidence="3" type="ORF">K461DRAFT_322325</name>
</gene>
<evidence type="ECO:0000256" key="1">
    <source>
        <dbReference type="SAM" id="MobiDB-lite"/>
    </source>
</evidence>
<dbReference type="Proteomes" id="UP000799439">
    <property type="component" value="Unassembled WGS sequence"/>
</dbReference>
<dbReference type="AlphaFoldDB" id="A0A9P4IY20"/>
<comment type="caution">
    <text evidence="3">The sequence shown here is derived from an EMBL/GenBank/DDBJ whole genome shotgun (WGS) entry which is preliminary data.</text>
</comment>
<evidence type="ECO:0000313" key="3">
    <source>
        <dbReference type="EMBL" id="KAF2150999.1"/>
    </source>
</evidence>
<name>A0A9P4IY20_9PEZI</name>
<feature type="domain" description="MAGE" evidence="2">
    <location>
        <begin position="64"/>
        <end position="124"/>
    </location>
</feature>
<accession>A0A9P4IY20</accession>
<dbReference type="EMBL" id="ML996088">
    <property type="protein sequence ID" value="KAF2150999.1"/>
    <property type="molecule type" value="Genomic_DNA"/>
</dbReference>
<organism evidence="3 4">
    <name type="scientific">Myriangium duriaei CBS 260.36</name>
    <dbReference type="NCBI Taxonomy" id="1168546"/>
    <lineage>
        <taxon>Eukaryota</taxon>
        <taxon>Fungi</taxon>
        <taxon>Dikarya</taxon>
        <taxon>Ascomycota</taxon>
        <taxon>Pezizomycotina</taxon>
        <taxon>Dothideomycetes</taxon>
        <taxon>Dothideomycetidae</taxon>
        <taxon>Myriangiales</taxon>
        <taxon>Myriangiaceae</taxon>
        <taxon>Myriangium</taxon>
    </lineage>
</organism>
<dbReference type="Gene3D" id="1.10.10.1210">
    <property type="entry name" value="MAGE homology domain, winged helix WH2 motif"/>
    <property type="match status" value="1"/>
</dbReference>
<dbReference type="InterPro" id="IPR041899">
    <property type="entry name" value="MAGE_WH2"/>
</dbReference>
<dbReference type="GO" id="GO:0005634">
    <property type="term" value="C:nucleus"/>
    <property type="evidence" value="ECO:0007669"/>
    <property type="project" value="TreeGrafter"/>
</dbReference>
<feature type="region of interest" description="Disordered" evidence="1">
    <location>
        <begin position="1"/>
        <end position="63"/>
    </location>
</feature>
<dbReference type="PROSITE" id="PS50838">
    <property type="entry name" value="MAGE"/>
    <property type="match status" value="1"/>
</dbReference>
<protein>
    <submittedName>
        <fullName evidence="3">MAGE-domain-containing protein</fullName>
    </submittedName>
</protein>
<dbReference type="Pfam" id="PF01454">
    <property type="entry name" value="MAGE"/>
    <property type="match status" value="1"/>
</dbReference>
<dbReference type="OrthoDB" id="205198at2759"/>
<dbReference type="InterPro" id="IPR002190">
    <property type="entry name" value="MHD_dom"/>
</dbReference>
<dbReference type="PANTHER" id="PTHR11736">
    <property type="entry name" value="MELANOMA-ASSOCIATED ANTIGEN MAGE ANTIGEN"/>
    <property type="match status" value="1"/>
</dbReference>
<feature type="compositionally biased region" description="Polar residues" evidence="1">
    <location>
        <begin position="161"/>
        <end position="171"/>
    </location>
</feature>